<organism evidence="2 3">
    <name type="scientific">Nonomuraea antimicrobica</name>
    <dbReference type="NCBI Taxonomy" id="561173"/>
    <lineage>
        <taxon>Bacteria</taxon>
        <taxon>Bacillati</taxon>
        <taxon>Actinomycetota</taxon>
        <taxon>Actinomycetes</taxon>
        <taxon>Streptosporangiales</taxon>
        <taxon>Streptosporangiaceae</taxon>
        <taxon>Nonomuraea</taxon>
    </lineage>
</organism>
<dbReference type="InterPro" id="IPR049052">
    <property type="entry name" value="nSTAND1"/>
</dbReference>
<evidence type="ECO:0000313" key="2">
    <source>
        <dbReference type="EMBL" id="GAA3716926.1"/>
    </source>
</evidence>
<dbReference type="SMART" id="SM00320">
    <property type="entry name" value="WD40"/>
    <property type="match status" value="5"/>
</dbReference>
<dbReference type="InterPro" id="IPR001680">
    <property type="entry name" value="WD40_rpt"/>
</dbReference>
<keyword evidence="3" id="KW-1185">Reference proteome</keyword>
<dbReference type="InterPro" id="IPR015943">
    <property type="entry name" value="WD40/YVTN_repeat-like_dom_sf"/>
</dbReference>
<dbReference type="Gene3D" id="3.30.200.20">
    <property type="entry name" value="Phosphorylase Kinase, domain 1"/>
    <property type="match status" value="1"/>
</dbReference>
<gene>
    <name evidence="2" type="ORF">GCM10022224_098260</name>
</gene>
<dbReference type="Gene3D" id="1.10.510.10">
    <property type="entry name" value="Transferase(Phosphotransferase) domain 1"/>
    <property type="match status" value="1"/>
</dbReference>
<dbReference type="Pfam" id="PF20703">
    <property type="entry name" value="nSTAND1"/>
    <property type="match status" value="1"/>
</dbReference>
<dbReference type="PROSITE" id="PS50011">
    <property type="entry name" value="PROTEIN_KINASE_DOM"/>
    <property type="match status" value="1"/>
</dbReference>
<reference evidence="3" key="1">
    <citation type="journal article" date="2019" name="Int. J. Syst. Evol. Microbiol.">
        <title>The Global Catalogue of Microorganisms (GCM) 10K type strain sequencing project: providing services to taxonomists for standard genome sequencing and annotation.</title>
        <authorList>
            <consortium name="The Broad Institute Genomics Platform"/>
            <consortium name="The Broad Institute Genome Sequencing Center for Infectious Disease"/>
            <person name="Wu L."/>
            <person name="Ma J."/>
        </authorList>
    </citation>
    <scope>NUCLEOTIDE SEQUENCE [LARGE SCALE GENOMIC DNA]</scope>
    <source>
        <strain evidence="3">JCM 16904</strain>
    </source>
</reference>
<evidence type="ECO:0000313" key="3">
    <source>
        <dbReference type="Proteomes" id="UP001500902"/>
    </source>
</evidence>
<dbReference type="InterPro" id="IPR011009">
    <property type="entry name" value="Kinase-like_dom_sf"/>
</dbReference>
<feature type="domain" description="Protein kinase" evidence="1">
    <location>
        <begin position="37"/>
        <end position="292"/>
    </location>
</feature>
<dbReference type="SUPFAM" id="SSF75011">
    <property type="entry name" value="3-carboxy-cis,cis-mucoante lactonizing enzyme"/>
    <property type="match status" value="1"/>
</dbReference>
<protein>
    <recommendedName>
        <fullName evidence="1">Protein kinase domain-containing protein</fullName>
    </recommendedName>
</protein>
<evidence type="ECO:0000259" key="1">
    <source>
        <dbReference type="PROSITE" id="PS50011"/>
    </source>
</evidence>
<dbReference type="SUPFAM" id="SSF50998">
    <property type="entry name" value="Quinoprotein alcohol dehydrogenase-like"/>
    <property type="match status" value="1"/>
</dbReference>
<proteinExistence type="predicted"/>
<dbReference type="InterPro" id="IPR051681">
    <property type="entry name" value="Ser/Thr_Kinases-Pseudokinases"/>
</dbReference>
<dbReference type="InterPro" id="IPR008271">
    <property type="entry name" value="Ser/Thr_kinase_AS"/>
</dbReference>
<dbReference type="PANTHER" id="PTHR44329">
    <property type="entry name" value="SERINE/THREONINE-PROTEIN KINASE TNNI3K-RELATED"/>
    <property type="match status" value="1"/>
</dbReference>
<accession>A0ABP7ECG8</accession>
<dbReference type="InterPro" id="IPR011047">
    <property type="entry name" value="Quinoprotein_ADH-like_sf"/>
</dbReference>
<dbReference type="Gene3D" id="2.130.10.10">
    <property type="entry name" value="YVTN repeat-like/Quinoprotein amine dehydrogenase"/>
    <property type="match status" value="3"/>
</dbReference>
<sequence length="1197" mass="128036">MAMCALSGLSANFLSEAHIQRTVEMLIEGDPQSLGTYWLAGRLGAGGQGVVYEGYAEDGTRVAIKVLHSDQAAQLAREATAAQRVASFCTARVIEARLDGSRPYLVSEYVAGPSLRAAVAAGRRFSGGDLHRLATAVATALTAIHDAGVIHRDLKPDNVLLGPDGPRVIDFGIARTAEMSLTATGLVTGTPTYMAPEVFTGHRAGMPADVFAWGAIMLYSATGTDPFAADSLGVVMHRVLSSTPDLSALPAPLRPLVAAALSKEPLHRPSARELLLALVSGGAGLDLTHLLAEGGKEASGVTGAARDPALGTLAEDAYAMLNADERELAPEVFLRLVTLGEHGELSWRRAELAELLEGRTLPEVSSVTRILEVFTYLLGRDDEEVWLARPALPRAWPRYRRWVEANQDGLAVHRQILAAARRWNRSGRKDGDLFQGSALENALQWAATARRNITLSPAERDFLAAAATLTRRKARRGRLVTLSLAGLLTIALVAGGLAVQQGRLADERAERISVQLGQAEAARLAQFADTFRQSDPRLAMRLSLAAWGLDRTPQTRTALTASLAQREVAMFKDPATAGDTLRVLAADGRTMASVSGDALRLWDVRTGRSAGGVAELGLGDDRLADAALSPSGRRVLVATGRQAGAWDLRTGRRIAAWTFDKELGQGVDLPVSVEYGSVDRYAVVRIDDYDYLWDVERNRRTRTADRLGPMTPSGEAIYASRSVSPDRIDRLRLPDLARQATRPAADRCDLCGWTLALTPDGRSLAEAVRDGLQLTSLADGSVTSTIGQKGVLWNQGDVTFSADGRLLASATRADIQVWLPGGQFLTKVTLPEGLPEDSWNLVPQVAFDGRVLRYLAEDRVITVDLADLTLDAPKRSWAETALTSGRLLAAEELEVIHLTTPGGPPGEPVQRRADDDAVSALALSPDGRLAAVGGSRTISVLDADARRELARLTPSDFTDTEHVAFSPDGTRLATVVESANTANASTYTLGMWDWKARRLLWSHQVRRVQDLEFGPDSRTLAVATDAERLYDTASGKPVGEPFGSTGQGITLTDAVFTRDGRSIAVVDSGGRMTVYDVATRRRAGEVIRENTVGNAVRSPREDVVAASTQDGRVQLFDVARKASLGVLADGNQDGVQALAFAADGSKVLVLDGAGTMREQLVEPGAVAAAVCARAGGSLNRTEWARYVTGAPYRETCS</sequence>
<dbReference type="Pfam" id="PF00400">
    <property type="entry name" value="WD40"/>
    <property type="match status" value="1"/>
</dbReference>
<name>A0ABP7ECG8_9ACTN</name>
<dbReference type="CDD" id="cd14014">
    <property type="entry name" value="STKc_PknB_like"/>
    <property type="match status" value="1"/>
</dbReference>
<dbReference type="Proteomes" id="UP001500902">
    <property type="component" value="Unassembled WGS sequence"/>
</dbReference>
<dbReference type="SMART" id="SM00220">
    <property type="entry name" value="S_TKc"/>
    <property type="match status" value="1"/>
</dbReference>
<dbReference type="PROSITE" id="PS00108">
    <property type="entry name" value="PROTEIN_KINASE_ST"/>
    <property type="match status" value="1"/>
</dbReference>
<dbReference type="Pfam" id="PF00069">
    <property type="entry name" value="Pkinase"/>
    <property type="match status" value="1"/>
</dbReference>
<comment type="caution">
    <text evidence="2">The sequence shown here is derived from an EMBL/GenBank/DDBJ whole genome shotgun (WGS) entry which is preliminary data.</text>
</comment>
<dbReference type="InterPro" id="IPR000719">
    <property type="entry name" value="Prot_kinase_dom"/>
</dbReference>
<dbReference type="SUPFAM" id="SSF56112">
    <property type="entry name" value="Protein kinase-like (PK-like)"/>
    <property type="match status" value="1"/>
</dbReference>
<dbReference type="EMBL" id="BAAAZP010000236">
    <property type="protein sequence ID" value="GAA3716926.1"/>
    <property type="molecule type" value="Genomic_DNA"/>
</dbReference>